<sequence length="107" mass="11548">MTFCLLTGITADGFMCIAIVVLAETNDSGNTILRSTAVQITSLTMVILVAHGLFLVDPFLGLPCLNVASGSHLIPIFLITAKLWIQKIQEGNMGKRIGMTRGQGRRM</sequence>
<comment type="caution">
    <text evidence="1">The sequence shown here is derived from an EMBL/GenBank/DDBJ whole genome shotgun (WGS) entry which is preliminary data.</text>
</comment>
<reference evidence="1 2" key="1">
    <citation type="journal article" date="2022" name="DNA Res.">
        <title>Chromosomal-level genome assembly of the orchid tree Bauhinia variegata (Leguminosae; Cercidoideae) supports the allotetraploid origin hypothesis of Bauhinia.</title>
        <authorList>
            <person name="Zhong Y."/>
            <person name="Chen Y."/>
            <person name="Zheng D."/>
            <person name="Pang J."/>
            <person name="Liu Y."/>
            <person name="Luo S."/>
            <person name="Meng S."/>
            <person name="Qian L."/>
            <person name="Wei D."/>
            <person name="Dai S."/>
            <person name="Zhou R."/>
        </authorList>
    </citation>
    <scope>NUCLEOTIDE SEQUENCE [LARGE SCALE GENOMIC DNA]</scope>
    <source>
        <strain evidence="1">BV-YZ2020</strain>
    </source>
</reference>
<keyword evidence="2" id="KW-1185">Reference proteome</keyword>
<accession>A0ACB9Q9K5</accession>
<organism evidence="1 2">
    <name type="scientific">Bauhinia variegata</name>
    <name type="common">Purple orchid tree</name>
    <name type="synonym">Phanera variegata</name>
    <dbReference type="NCBI Taxonomy" id="167791"/>
    <lineage>
        <taxon>Eukaryota</taxon>
        <taxon>Viridiplantae</taxon>
        <taxon>Streptophyta</taxon>
        <taxon>Embryophyta</taxon>
        <taxon>Tracheophyta</taxon>
        <taxon>Spermatophyta</taxon>
        <taxon>Magnoliopsida</taxon>
        <taxon>eudicotyledons</taxon>
        <taxon>Gunneridae</taxon>
        <taxon>Pentapetalae</taxon>
        <taxon>rosids</taxon>
        <taxon>fabids</taxon>
        <taxon>Fabales</taxon>
        <taxon>Fabaceae</taxon>
        <taxon>Cercidoideae</taxon>
        <taxon>Cercideae</taxon>
        <taxon>Bauhiniinae</taxon>
        <taxon>Bauhinia</taxon>
    </lineage>
</organism>
<evidence type="ECO:0000313" key="1">
    <source>
        <dbReference type="EMBL" id="KAI4357408.1"/>
    </source>
</evidence>
<dbReference type="EMBL" id="CM039426">
    <property type="protein sequence ID" value="KAI4357408.1"/>
    <property type="molecule type" value="Genomic_DNA"/>
</dbReference>
<evidence type="ECO:0000313" key="2">
    <source>
        <dbReference type="Proteomes" id="UP000828941"/>
    </source>
</evidence>
<dbReference type="Proteomes" id="UP000828941">
    <property type="component" value="Chromosome 1"/>
</dbReference>
<proteinExistence type="predicted"/>
<name>A0ACB9Q9K5_BAUVA</name>
<gene>
    <name evidence="1" type="ORF">L6164_001358</name>
</gene>
<protein>
    <submittedName>
        <fullName evidence="1">Uncharacterized protein</fullName>
    </submittedName>
</protein>